<proteinExistence type="predicted"/>
<protein>
    <submittedName>
        <fullName evidence="1">Uncharacterized protein</fullName>
    </submittedName>
</protein>
<keyword evidence="2" id="KW-1185">Reference proteome</keyword>
<sequence>MSALDSKKSTSTGSPCPDCSAFLNWDEESLQSFHEAAVVFWSLVATVKLQSTLDDTLEGKAVNFLQRMDLDERELADAFLVSLGQTINESSRAITTATMKMLQSLIANCSRKVRLALVKADLIPQLITTLNPQSLSFTEALDIHTYLMINITNSLGLATPNGLGQLGIEDDNEQEAVHETVLQQVVTPSEKYIWHLCMNRFSIVDGNQSRCFLALLARLLRICPYYQPTMDIVLQMPIFIVPNHLLATHLSHLVLSPIQPLPTFLTMNNIVFDVDRIGGCAGGLVTNGLDEIVLVDFDDVDEVARHFNPKLTRASNRGRLNTRRARLP</sequence>
<evidence type="ECO:0000313" key="2">
    <source>
        <dbReference type="Proteomes" id="UP001281761"/>
    </source>
</evidence>
<comment type="caution">
    <text evidence="1">The sequence shown here is derived from an EMBL/GenBank/DDBJ whole genome shotgun (WGS) entry which is preliminary data.</text>
</comment>
<reference evidence="1 2" key="1">
    <citation type="journal article" date="2022" name="bioRxiv">
        <title>Genomics of Preaxostyla Flagellates Illuminates Evolutionary Transitions and the Path Towards Mitochondrial Loss.</title>
        <authorList>
            <person name="Novak L.V.F."/>
            <person name="Treitli S.C."/>
            <person name="Pyrih J."/>
            <person name="Halakuc P."/>
            <person name="Pipaliya S.V."/>
            <person name="Vacek V."/>
            <person name="Brzon O."/>
            <person name="Soukal P."/>
            <person name="Eme L."/>
            <person name="Dacks J.B."/>
            <person name="Karnkowska A."/>
            <person name="Elias M."/>
            <person name="Hampl V."/>
        </authorList>
    </citation>
    <scope>NUCLEOTIDE SEQUENCE [LARGE SCALE GENOMIC DNA]</scope>
    <source>
        <strain evidence="1">NAU3</strain>
        <tissue evidence="1">Gut</tissue>
    </source>
</reference>
<evidence type="ECO:0000313" key="1">
    <source>
        <dbReference type="EMBL" id="KAK2950721.1"/>
    </source>
</evidence>
<accession>A0ABQ9XE33</accession>
<organism evidence="1 2">
    <name type="scientific">Blattamonas nauphoetae</name>
    <dbReference type="NCBI Taxonomy" id="2049346"/>
    <lineage>
        <taxon>Eukaryota</taxon>
        <taxon>Metamonada</taxon>
        <taxon>Preaxostyla</taxon>
        <taxon>Oxymonadida</taxon>
        <taxon>Blattamonas</taxon>
    </lineage>
</organism>
<dbReference type="Proteomes" id="UP001281761">
    <property type="component" value="Unassembled WGS sequence"/>
</dbReference>
<dbReference type="EMBL" id="JARBJD010000131">
    <property type="protein sequence ID" value="KAK2950721.1"/>
    <property type="molecule type" value="Genomic_DNA"/>
</dbReference>
<name>A0ABQ9XE33_9EUKA</name>
<gene>
    <name evidence="1" type="ORF">BLNAU_14392</name>
</gene>